<dbReference type="InterPro" id="IPR009057">
    <property type="entry name" value="Homeodomain-like_sf"/>
</dbReference>
<dbReference type="GO" id="GO:0003700">
    <property type="term" value="F:DNA-binding transcription factor activity"/>
    <property type="evidence" value="ECO:0007669"/>
    <property type="project" value="TreeGrafter"/>
</dbReference>
<dbReference type="AlphaFoldDB" id="A0A6P2C0W3"/>
<dbReference type="EMBL" id="RPFW01000002">
    <property type="protein sequence ID" value="TVZ05004.1"/>
    <property type="molecule type" value="Genomic_DNA"/>
</dbReference>
<dbReference type="Pfam" id="PF00440">
    <property type="entry name" value="TetR_N"/>
    <property type="match status" value="1"/>
</dbReference>
<dbReference type="GO" id="GO:0000976">
    <property type="term" value="F:transcription cis-regulatory region binding"/>
    <property type="evidence" value="ECO:0007669"/>
    <property type="project" value="TreeGrafter"/>
</dbReference>
<keyword evidence="3" id="KW-0804">Transcription</keyword>
<evidence type="ECO:0000256" key="1">
    <source>
        <dbReference type="ARBA" id="ARBA00023015"/>
    </source>
</evidence>
<reference evidence="6 7" key="1">
    <citation type="submission" date="2018-11" db="EMBL/GenBank/DDBJ databases">
        <title>Trebonia kvetii gen.nov., sp.nov., a novel acidophilic actinobacterium, and proposal of the new actinobacterial family Treboniaceae fam. nov.</title>
        <authorList>
            <person name="Rapoport D."/>
            <person name="Sagova-Mareckova M."/>
            <person name="Sedlacek I."/>
            <person name="Provaznik J."/>
            <person name="Kralova S."/>
            <person name="Pavlinic D."/>
            <person name="Benes V."/>
            <person name="Kopecky J."/>
        </authorList>
    </citation>
    <scope>NUCLEOTIDE SEQUENCE [LARGE SCALE GENOMIC DNA]</scope>
    <source>
        <strain evidence="6 7">15Tr583</strain>
    </source>
</reference>
<comment type="caution">
    <text evidence="6">The sequence shown here is derived from an EMBL/GenBank/DDBJ whole genome shotgun (WGS) entry which is preliminary data.</text>
</comment>
<keyword evidence="7" id="KW-1185">Reference proteome</keyword>
<proteinExistence type="predicted"/>
<dbReference type="SUPFAM" id="SSF46689">
    <property type="entry name" value="Homeodomain-like"/>
    <property type="match status" value="1"/>
</dbReference>
<evidence type="ECO:0000256" key="3">
    <source>
        <dbReference type="ARBA" id="ARBA00023163"/>
    </source>
</evidence>
<keyword evidence="1" id="KW-0805">Transcription regulation</keyword>
<protein>
    <submittedName>
        <fullName evidence="6">TetR/AcrR family transcriptional regulator</fullName>
    </submittedName>
</protein>
<dbReference type="SUPFAM" id="SSF48498">
    <property type="entry name" value="Tetracyclin repressor-like, C-terminal domain"/>
    <property type="match status" value="1"/>
</dbReference>
<dbReference type="InterPro" id="IPR036271">
    <property type="entry name" value="Tet_transcr_reg_TetR-rel_C_sf"/>
</dbReference>
<gene>
    <name evidence="6" type="ORF">EAS64_10285</name>
</gene>
<dbReference type="Proteomes" id="UP000460272">
    <property type="component" value="Unassembled WGS sequence"/>
</dbReference>
<dbReference type="RefSeq" id="WP_145852710.1">
    <property type="nucleotide sequence ID" value="NZ_RPFW01000002.1"/>
</dbReference>
<evidence type="ECO:0000256" key="4">
    <source>
        <dbReference type="PROSITE-ProRule" id="PRU00335"/>
    </source>
</evidence>
<dbReference type="PANTHER" id="PTHR30055:SF148">
    <property type="entry name" value="TETR-FAMILY TRANSCRIPTIONAL REGULATOR"/>
    <property type="match status" value="1"/>
</dbReference>
<feature type="DNA-binding region" description="H-T-H motif" evidence="4">
    <location>
        <begin position="38"/>
        <end position="57"/>
    </location>
</feature>
<name>A0A6P2C0W3_9ACTN</name>
<dbReference type="Gene3D" id="1.10.357.10">
    <property type="entry name" value="Tetracycline Repressor, domain 2"/>
    <property type="match status" value="1"/>
</dbReference>
<organism evidence="6 7">
    <name type="scientific">Trebonia kvetii</name>
    <dbReference type="NCBI Taxonomy" id="2480626"/>
    <lineage>
        <taxon>Bacteria</taxon>
        <taxon>Bacillati</taxon>
        <taxon>Actinomycetota</taxon>
        <taxon>Actinomycetes</taxon>
        <taxon>Streptosporangiales</taxon>
        <taxon>Treboniaceae</taxon>
        <taxon>Trebonia</taxon>
    </lineage>
</organism>
<dbReference type="Gene3D" id="1.10.10.60">
    <property type="entry name" value="Homeodomain-like"/>
    <property type="match status" value="1"/>
</dbReference>
<dbReference type="PANTHER" id="PTHR30055">
    <property type="entry name" value="HTH-TYPE TRANSCRIPTIONAL REGULATOR RUTR"/>
    <property type="match status" value="1"/>
</dbReference>
<evidence type="ECO:0000313" key="7">
    <source>
        <dbReference type="Proteomes" id="UP000460272"/>
    </source>
</evidence>
<keyword evidence="2 4" id="KW-0238">DNA-binding</keyword>
<evidence type="ECO:0000313" key="6">
    <source>
        <dbReference type="EMBL" id="TVZ05004.1"/>
    </source>
</evidence>
<dbReference type="Pfam" id="PF16859">
    <property type="entry name" value="TetR_C_11"/>
    <property type="match status" value="1"/>
</dbReference>
<dbReference type="InterPro" id="IPR001647">
    <property type="entry name" value="HTH_TetR"/>
</dbReference>
<sequence>MRPAAVRPAGRPRNPELDLAILAAAEQQLRESGYGGMSLESVAAAAGTTVPAVRRRFRSKASVAVAVIDSLRIESMTDGSGPPRSRALAVLRNFRANLLRSNSMAVVGTLLAEEHRHPELLAAFRGRLVEPRRTALRQVLAEGISRGELSDSADPDVLASMLIGSFYARYIATSDIPDDWAEQALRHVWPDARDT</sequence>
<dbReference type="PROSITE" id="PS50977">
    <property type="entry name" value="HTH_TETR_2"/>
    <property type="match status" value="1"/>
</dbReference>
<dbReference type="InterPro" id="IPR011075">
    <property type="entry name" value="TetR_C"/>
</dbReference>
<evidence type="ECO:0000256" key="2">
    <source>
        <dbReference type="ARBA" id="ARBA00023125"/>
    </source>
</evidence>
<feature type="domain" description="HTH tetR-type" evidence="5">
    <location>
        <begin position="15"/>
        <end position="75"/>
    </location>
</feature>
<evidence type="ECO:0000259" key="5">
    <source>
        <dbReference type="PROSITE" id="PS50977"/>
    </source>
</evidence>
<dbReference type="OrthoDB" id="9796019at2"/>
<accession>A0A6P2C0W3</accession>
<dbReference type="InterPro" id="IPR050109">
    <property type="entry name" value="HTH-type_TetR-like_transc_reg"/>
</dbReference>